<evidence type="ECO:0000313" key="2">
    <source>
        <dbReference type="EMBL" id="MEK7954329.1"/>
    </source>
</evidence>
<sequence length="117" mass="12846">MDKSVPEKSVLASGSNDPFSSASGRPSQIRPPTDVEAATTELEKVTSLIESERQRWKDALDVINELTANKTRAVREGSPAYNRCMEASKIIQEVESGASDLKAKKAQLEARIKELEE</sequence>
<keyword evidence="3" id="KW-1185">Reference proteome</keyword>
<dbReference type="Proteomes" id="UP001371305">
    <property type="component" value="Unassembled WGS sequence"/>
</dbReference>
<reference evidence="2 3" key="1">
    <citation type="submission" date="2024-04" db="EMBL/GenBank/DDBJ databases">
        <title>Luteolibacter sp. isolated from soil.</title>
        <authorList>
            <person name="An J."/>
        </authorList>
    </citation>
    <scope>NUCLEOTIDE SEQUENCE [LARGE SCALE GENOMIC DNA]</scope>
    <source>
        <strain evidence="2 3">Y139</strain>
    </source>
</reference>
<dbReference type="EMBL" id="JBBUKT010000018">
    <property type="protein sequence ID" value="MEK7954329.1"/>
    <property type="molecule type" value="Genomic_DNA"/>
</dbReference>
<gene>
    <name evidence="2" type="ORF">WKV53_27680</name>
</gene>
<name>A0ABU9B2R8_9BACT</name>
<feature type="region of interest" description="Disordered" evidence="1">
    <location>
        <begin position="1"/>
        <end position="34"/>
    </location>
</feature>
<evidence type="ECO:0000256" key="1">
    <source>
        <dbReference type="SAM" id="MobiDB-lite"/>
    </source>
</evidence>
<evidence type="ECO:0000313" key="3">
    <source>
        <dbReference type="Proteomes" id="UP001371305"/>
    </source>
</evidence>
<protein>
    <submittedName>
        <fullName evidence="2">Uncharacterized protein</fullName>
    </submittedName>
</protein>
<comment type="caution">
    <text evidence="2">The sequence shown here is derived from an EMBL/GenBank/DDBJ whole genome shotgun (WGS) entry which is preliminary data.</text>
</comment>
<organism evidence="2 3">
    <name type="scientific">Luteolibacter soli</name>
    <dbReference type="NCBI Taxonomy" id="3135280"/>
    <lineage>
        <taxon>Bacteria</taxon>
        <taxon>Pseudomonadati</taxon>
        <taxon>Verrucomicrobiota</taxon>
        <taxon>Verrucomicrobiia</taxon>
        <taxon>Verrucomicrobiales</taxon>
        <taxon>Verrucomicrobiaceae</taxon>
        <taxon>Luteolibacter</taxon>
    </lineage>
</organism>
<feature type="compositionally biased region" description="Polar residues" evidence="1">
    <location>
        <begin position="12"/>
        <end position="26"/>
    </location>
</feature>
<accession>A0ABU9B2R8</accession>
<proteinExistence type="predicted"/>
<dbReference type="RefSeq" id="WP_341408097.1">
    <property type="nucleotide sequence ID" value="NZ_JBBUKT010000018.1"/>
</dbReference>